<organism evidence="1 2">
    <name type="scientific">Phaseolus angularis</name>
    <name type="common">Azuki bean</name>
    <name type="synonym">Vigna angularis</name>
    <dbReference type="NCBI Taxonomy" id="3914"/>
    <lineage>
        <taxon>Eukaryota</taxon>
        <taxon>Viridiplantae</taxon>
        <taxon>Streptophyta</taxon>
        <taxon>Embryophyta</taxon>
        <taxon>Tracheophyta</taxon>
        <taxon>Spermatophyta</taxon>
        <taxon>Magnoliopsida</taxon>
        <taxon>eudicotyledons</taxon>
        <taxon>Gunneridae</taxon>
        <taxon>Pentapetalae</taxon>
        <taxon>rosids</taxon>
        <taxon>fabids</taxon>
        <taxon>Fabales</taxon>
        <taxon>Fabaceae</taxon>
        <taxon>Papilionoideae</taxon>
        <taxon>50 kb inversion clade</taxon>
        <taxon>NPAAA clade</taxon>
        <taxon>indigoferoid/millettioid clade</taxon>
        <taxon>Phaseoleae</taxon>
        <taxon>Vigna</taxon>
    </lineage>
</organism>
<evidence type="ECO:0000313" key="2">
    <source>
        <dbReference type="Proteomes" id="UP000743370"/>
    </source>
</evidence>
<proteinExistence type="predicted"/>
<name>A0A8T0JI60_PHAAN</name>
<protein>
    <submittedName>
        <fullName evidence="1">Uncharacterized protein</fullName>
    </submittedName>
</protein>
<comment type="caution">
    <text evidence="1">The sequence shown here is derived from an EMBL/GenBank/DDBJ whole genome shotgun (WGS) entry which is preliminary data.</text>
</comment>
<dbReference type="Proteomes" id="UP000743370">
    <property type="component" value="Unassembled WGS sequence"/>
</dbReference>
<accession>A0A8T0JI60</accession>
<dbReference type="AlphaFoldDB" id="A0A8T0JI60"/>
<evidence type="ECO:0000313" key="1">
    <source>
        <dbReference type="EMBL" id="KAG2371931.1"/>
    </source>
</evidence>
<dbReference type="EMBL" id="JABFOF010000011">
    <property type="protein sequence ID" value="KAG2371931.1"/>
    <property type="molecule type" value="Genomic_DNA"/>
</dbReference>
<gene>
    <name evidence="1" type="ORF">HKW66_Vig0240520</name>
</gene>
<reference evidence="1 2" key="1">
    <citation type="submission" date="2020-05" db="EMBL/GenBank/DDBJ databases">
        <title>Vigna angularis (adzuki bean) Var. LongXiaoDou No. 4 denovo assembly.</title>
        <authorList>
            <person name="Xiang H."/>
        </authorList>
    </citation>
    <scope>NUCLEOTIDE SEQUENCE [LARGE SCALE GENOMIC DNA]</scope>
    <source>
        <tissue evidence="1">Leaf</tissue>
    </source>
</reference>
<sequence>MEKVEEANVDSLAMDGAIKLAMKEDCARIQTRLLFSLQARDDGTRCSMATVIMRFGFFRFAKKMIHGGRGTKTRDRGDASFVRVLVVIWGFSQSGFFGLHGGAIKV</sequence>